<dbReference type="AlphaFoldDB" id="A0A558RC42"/>
<dbReference type="InterPro" id="IPR043128">
    <property type="entry name" value="Rev_trsase/Diguanyl_cyclase"/>
</dbReference>
<evidence type="ECO:0000256" key="2">
    <source>
        <dbReference type="SAM" id="Phobius"/>
    </source>
</evidence>
<sequence>MIRPPGIDTDNSRPTGISESAIGNAIVVVGAALTALLAIRFQAFERFASFSRGFEHFQIDEALVALPVLAAAVAIIFMRRNRGLRAKLRLSEIRESAAYIAAREDALTGLANQRGFTEALESACDGGTSFCLFVIDLDGFKALNDRCGHAVGDKALGWVGERLRSATALVGALCAGRIGGDEFGVIVFGNPNPDGVAASILATLGHGFKCDGCSAGLNASIGYARASGRSVAAGDLLRQADAAMYRVKRAGGAGWRGAEESSASYSGHTPAISRARNA</sequence>
<accession>A0A558RC42</accession>
<dbReference type="PROSITE" id="PS50887">
    <property type="entry name" value="GGDEF"/>
    <property type="match status" value="1"/>
</dbReference>
<feature type="transmembrane region" description="Helical" evidence="2">
    <location>
        <begin position="62"/>
        <end position="79"/>
    </location>
</feature>
<name>A0A558RC42_9SPHN</name>
<dbReference type="RefSeq" id="WP_145147749.1">
    <property type="nucleotide sequence ID" value="NZ_VNIM01000005.1"/>
</dbReference>
<dbReference type="Proteomes" id="UP000318681">
    <property type="component" value="Unassembled WGS sequence"/>
</dbReference>
<comment type="caution">
    <text evidence="4">The sequence shown here is derived from an EMBL/GenBank/DDBJ whole genome shotgun (WGS) entry which is preliminary data.</text>
</comment>
<keyword evidence="2" id="KW-1133">Transmembrane helix</keyword>
<dbReference type="InterPro" id="IPR000160">
    <property type="entry name" value="GGDEF_dom"/>
</dbReference>
<dbReference type="NCBIfam" id="TIGR00254">
    <property type="entry name" value="GGDEF"/>
    <property type="match status" value="1"/>
</dbReference>
<gene>
    <name evidence="4" type="ORF">FOY91_02335</name>
</gene>
<dbReference type="Gene3D" id="3.30.70.270">
    <property type="match status" value="1"/>
</dbReference>
<keyword evidence="5" id="KW-1185">Reference proteome</keyword>
<feature type="transmembrane region" description="Helical" evidence="2">
    <location>
        <begin position="21"/>
        <end position="42"/>
    </location>
</feature>
<organism evidence="4 5">
    <name type="scientific">Alterirhizorhabdus solaris</name>
    <dbReference type="NCBI Taxonomy" id="2529389"/>
    <lineage>
        <taxon>Bacteria</taxon>
        <taxon>Pseudomonadati</taxon>
        <taxon>Pseudomonadota</taxon>
        <taxon>Alphaproteobacteria</taxon>
        <taxon>Sphingomonadales</taxon>
        <taxon>Rhizorhabdaceae</taxon>
        <taxon>Alterirhizorhabdus</taxon>
    </lineage>
</organism>
<dbReference type="PANTHER" id="PTHR44757:SF2">
    <property type="entry name" value="BIOFILM ARCHITECTURE MAINTENANCE PROTEIN MBAA"/>
    <property type="match status" value="1"/>
</dbReference>
<evidence type="ECO:0000259" key="3">
    <source>
        <dbReference type="PROSITE" id="PS50887"/>
    </source>
</evidence>
<keyword evidence="2" id="KW-0472">Membrane</keyword>
<proteinExistence type="predicted"/>
<dbReference type="PANTHER" id="PTHR44757">
    <property type="entry name" value="DIGUANYLATE CYCLASE DGCP"/>
    <property type="match status" value="1"/>
</dbReference>
<dbReference type="OrthoDB" id="384661at2"/>
<keyword evidence="2" id="KW-0812">Transmembrane</keyword>
<protein>
    <submittedName>
        <fullName evidence="4">GGDEF domain-containing protein</fullName>
    </submittedName>
</protein>
<evidence type="ECO:0000313" key="5">
    <source>
        <dbReference type="Proteomes" id="UP000318681"/>
    </source>
</evidence>
<dbReference type="SMART" id="SM00267">
    <property type="entry name" value="GGDEF"/>
    <property type="match status" value="1"/>
</dbReference>
<evidence type="ECO:0000313" key="4">
    <source>
        <dbReference type="EMBL" id="TVV76910.1"/>
    </source>
</evidence>
<dbReference type="Pfam" id="PF00990">
    <property type="entry name" value="GGDEF"/>
    <property type="match status" value="1"/>
</dbReference>
<feature type="region of interest" description="Disordered" evidence="1">
    <location>
        <begin position="257"/>
        <end position="278"/>
    </location>
</feature>
<reference evidence="4 5" key="1">
    <citation type="submission" date="2019-07" db="EMBL/GenBank/DDBJ databases">
        <title>Sphingomonas solaris sp. nov., isolated from a solar panel from Boston, Massachusetts.</title>
        <authorList>
            <person name="Tanner K."/>
            <person name="Pascual J."/>
            <person name="Mancuso C."/>
            <person name="Pereto J."/>
            <person name="Khalil A."/>
            <person name="Vilanova C."/>
        </authorList>
    </citation>
    <scope>NUCLEOTIDE SEQUENCE [LARGE SCALE GENOMIC DNA]</scope>
    <source>
        <strain evidence="4 5">R4DWN</strain>
    </source>
</reference>
<dbReference type="CDD" id="cd01949">
    <property type="entry name" value="GGDEF"/>
    <property type="match status" value="1"/>
</dbReference>
<dbReference type="EMBL" id="VNIM01000005">
    <property type="protein sequence ID" value="TVV76910.1"/>
    <property type="molecule type" value="Genomic_DNA"/>
</dbReference>
<dbReference type="InterPro" id="IPR052155">
    <property type="entry name" value="Biofilm_reg_signaling"/>
</dbReference>
<dbReference type="InterPro" id="IPR029787">
    <property type="entry name" value="Nucleotide_cyclase"/>
</dbReference>
<dbReference type="SUPFAM" id="SSF55073">
    <property type="entry name" value="Nucleotide cyclase"/>
    <property type="match status" value="1"/>
</dbReference>
<evidence type="ECO:0000256" key="1">
    <source>
        <dbReference type="SAM" id="MobiDB-lite"/>
    </source>
</evidence>
<feature type="domain" description="GGDEF" evidence="3">
    <location>
        <begin position="128"/>
        <end position="260"/>
    </location>
</feature>